<dbReference type="RefSeq" id="WP_327598998.1">
    <property type="nucleotide sequence ID" value="NZ_JAYXHS010000002.1"/>
</dbReference>
<protein>
    <submittedName>
        <fullName evidence="7">ABC transporter ATP-binding protein</fullName>
    </submittedName>
</protein>
<keyword evidence="4" id="KW-0547">Nucleotide-binding</keyword>
<keyword evidence="2" id="KW-0762">Sugar transport</keyword>
<dbReference type="PANTHER" id="PTHR43790:SF4">
    <property type="entry name" value="GUANOSINE IMPORT ATP-BINDING PROTEIN NUPO"/>
    <property type="match status" value="1"/>
</dbReference>
<reference evidence="7 8" key="1">
    <citation type="submission" date="2024-01" db="EMBL/GenBank/DDBJ databases">
        <title>Uliginosibacterium soil sp. nov.</title>
        <authorList>
            <person name="Lv Y."/>
        </authorList>
    </citation>
    <scope>NUCLEOTIDE SEQUENCE [LARGE SCALE GENOMIC DNA]</scope>
    <source>
        <strain evidence="7 8">H3</strain>
    </source>
</reference>
<dbReference type="InterPro" id="IPR050107">
    <property type="entry name" value="ABC_carbohydrate_import_ATPase"/>
</dbReference>
<dbReference type="InterPro" id="IPR017871">
    <property type="entry name" value="ABC_transporter-like_CS"/>
</dbReference>
<keyword evidence="2" id="KW-0813">Transport</keyword>
<dbReference type="Pfam" id="PF00005">
    <property type="entry name" value="ABC_tran"/>
    <property type="match status" value="2"/>
</dbReference>
<evidence type="ECO:0000256" key="1">
    <source>
        <dbReference type="ARBA" id="ARBA00022475"/>
    </source>
</evidence>
<dbReference type="EMBL" id="JAYXHS010000002">
    <property type="protein sequence ID" value="MEC5386017.1"/>
    <property type="molecule type" value="Genomic_DNA"/>
</dbReference>
<evidence type="ECO:0000256" key="3">
    <source>
        <dbReference type="ARBA" id="ARBA00022737"/>
    </source>
</evidence>
<keyword evidence="5 7" id="KW-0067">ATP-binding</keyword>
<proteinExistence type="predicted"/>
<evidence type="ECO:0000256" key="4">
    <source>
        <dbReference type="ARBA" id="ARBA00022741"/>
    </source>
</evidence>
<dbReference type="SUPFAM" id="SSF52540">
    <property type="entry name" value="P-loop containing nucleoside triphosphate hydrolases"/>
    <property type="match status" value="2"/>
</dbReference>
<name>A0ABU6K3H0_9RHOO</name>
<keyword evidence="1" id="KW-0472">Membrane</keyword>
<gene>
    <name evidence="7" type="ORF">VVD49_09790</name>
</gene>
<dbReference type="Proteomes" id="UP001331561">
    <property type="component" value="Unassembled WGS sequence"/>
</dbReference>
<dbReference type="CDD" id="cd03215">
    <property type="entry name" value="ABC_Carb_Monos_II"/>
    <property type="match status" value="1"/>
</dbReference>
<comment type="caution">
    <text evidence="7">The sequence shown here is derived from an EMBL/GenBank/DDBJ whole genome shotgun (WGS) entry which is preliminary data.</text>
</comment>
<keyword evidence="8" id="KW-1185">Reference proteome</keyword>
<dbReference type="GO" id="GO:0005524">
    <property type="term" value="F:ATP binding"/>
    <property type="evidence" value="ECO:0007669"/>
    <property type="project" value="UniProtKB-KW"/>
</dbReference>
<dbReference type="InterPro" id="IPR003439">
    <property type="entry name" value="ABC_transporter-like_ATP-bd"/>
</dbReference>
<keyword evidence="1" id="KW-1003">Cell membrane</keyword>
<dbReference type="PROSITE" id="PS00211">
    <property type="entry name" value="ABC_TRANSPORTER_1"/>
    <property type="match status" value="1"/>
</dbReference>
<dbReference type="CDD" id="cd03216">
    <property type="entry name" value="ABC_Carb_Monos_I"/>
    <property type="match status" value="1"/>
</dbReference>
<dbReference type="PANTHER" id="PTHR43790">
    <property type="entry name" value="CARBOHYDRATE TRANSPORT ATP-BINDING PROTEIN MG119-RELATED"/>
    <property type="match status" value="1"/>
</dbReference>
<dbReference type="InterPro" id="IPR003593">
    <property type="entry name" value="AAA+_ATPase"/>
</dbReference>
<evidence type="ECO:0000259" key="6">
    <source>
        <dbReference type="PROSITE" id="PS50893"/>
    </source>
</evidence>
<dbReference type="PROSITE" id="PS50893">
    <property type="entry name" value="ABC_TRANSPORTER_2"/>
    <property type="match status" value="2"/>
</dbReference>
<evidence type="ECO:0000256" key="5">
    <source>
        <dbReference type="ARBA" id="ARBA00022840"/>
    </source>
</evidence>
<dbReference type="SMART" id="SM00382">
    <property type="entry name" value="AAA"/>
    <property type="match status" value="1"/>
</dbReference>
<dbReference type="Gene3D" id="3.40.50.300">
    <property type="entry name" value="P-loop containing nucleotide triphosphate hydrolases"/>
    <property type="match status" value="2"/>
</dbReference>
<organism evidence="7 8">
    <name type="scientific">Uliginosibacterium silvisoli</name>
    <dbReference type="NCBI Taxonomy" id="3114758"/>
    <lineage>
        <taxon>Bacteria</taxon>
        <taxon>Pseudomonadati</taxon>
        <taxon>Pseudomonadota</taxon>
        <taxon>Betaproteobacteria</taxon>
        <taxon>Rhodocyclales</taxon>
        <taxon>Zoogloeaceae</taxon>
        <taxon>Uliginosibacterium</taxon>
    </lineage>
</organism>
<evidence type="ECO:0000313" key="7">
    <source>
        <dbReference type="EMBL" id="MEC5386017.1"/>
    </source>
</evidence>
<evidence type="ECO:0000313" key="8">
    <source>
        <dbReference type="Proteomes" id="UP001331561"/>
    </source>
</evidence>
<feature type="domain" description="ABC transporter" evidence="6">
    <location>
        <begin position="271"/>
        <end position="514"/>
    </location>
</feature>
<sequence length="523" mass="55776">MIPIEAIPPAKGAMALDVLHMSKHFGSLAALDDVSISIPAGSFHALLGENGAGKSTLVKCLVGFYQQTAGSVMIDGRETDIPTPTTASALGIGMVYQHFTLVPSMTVAENLVAARGALPWKLDWKAEKKALAAFMETVPFKLPLDKPAASLAAGEKQKVEIIKQLYLKRRFLILDEPTSVLTPDEADEVLGFVHRLTREKAFTAVMITHKFREVMAYADAVSVLRRGKLVGGGQVADLTVDAMAEMMVGNKVNTSKHRQERSPTPEAAPRLDLQKITALGDNGLPAVHALSLSVRPGEILGIAGVSGNGQRELAEVLNGQRLLHAGSIRIRGVEFGGSRVERASQRVFSLPEEPLKNACVGPVSVADNMALRNFDQAPLSRFGILNRRALRAQATRFVETFRVKTQGIDAPISSLSGGNVQRAVLARELSAPVDVLIVANPVFGLDFAAVAETHARIMGARAAGAAVLLISEDLDELLELADRIAVISEGKLVYETNAETADVRTLGHYMGGAHHAGEHAAAA</sequence>
<feature type="domain" description="ABC transporter" evidence="6">
    <location>
        <begin position="16"/>
        <end position="251"/>
    </location>
</feature>
<keyword evidence="3" id="KW-0677">Repeat</keyword>
<accession>A0ABU6K3H0</accession>
<evidence type="ECO:0000256" key="2">
    <source>
        <dbReference type="ARBA" id="ARBA00022597"/>
    </source>
</evidence>
<dbReference type="InterPro" id="IPR027417">
    <property type="entry name" value="P-loop_NTPase"/>
</dbReference>